<evidence type="ECO:0000313" key="2">
    <source>
        <dbReference type="EMBL" id="MFC4738662.1"/>
    </source>
</evidence>
<keyword evidence="1" id="KW-0812">Transmembrane</keyword>
<accession>A0ABV9NZG0</accession>
<gene>
    <name evidence="2" type="ORF">ACFO3U_01510</name>
</gene>
<evidence type="ECO:0000256" key="1">
    <source>
        <dbReference type="SAM" id="Phobius"/>
    </source>
</evidence>
<dbReference type="EMBL" id="JBHSGW010000001">
    <property type="protein sequence ID" value="MFC4738662.1"/>
    <property type="molecule type" value="Genomic_DNA"/>
</dbReference>
<feature type="transmembrane region" description="Helical" evidence="1">
    <location>
        <begin position="111"/>
        <end position="136"/>
    </location>
</feature>
<keyword evidence="3" id="KW-1185">Reference proteome</keyword>
<dbReference type="Proteomes" id="UP001595885">
    <property type="component" value="Unassembled WGS sequence"/>
</dbReference>
<proteinExistence type="predicted"/>
<keyword evidence="1" id="KW-1133">Transmembrane helix</keyword>
<dbReference type="RefSeq" id="WP_379737744.1">
    <property type="nucleotide sequence ID" value="NZ_JBHSGW010000001.1"/>
</dbReference>
<evidence type="ECO:0000313" key="3">
    <source>
        <dbReference type="Proteomes" id="UP001595885"/>
    </source>
</evidence>
<organism evidence="2 3">
    <name type="scientific">Flavobacterium ponti</name>
    <dbReference type="NCBI Taxonomy" id="665133"/>
    <lineage>
        <taxon>Bacteria</taxon>
        <taxon>Pseudomonadati</taxon>
        <taxon>Bacteroidota</taxon>
        <taxon>Flavobacteriia</taxon>
        <taxon>Flavobacteriales</taxon>
        <taxon>Flavobacteriaceae</taxon>
        <taxon>Flavobacterium</taxon>
    </lineage>
</organism>
<name>A0ABV9NZG0_9FLAO</name>
<comment type="caution">
    <text evidence="2">The sequence shown here is derived from an EMBL/GenBank/DDBJ whole genome shotgun (WGS) entry which is preliminary data.</text>
</comment>
<protein>
    <submittedName>
        <fullName evidence="2">Uncharacterized protein</fullName>
    </submittedName>
</protein>
<keyword evidence="1" id="KW-0472">Membrane</keyword>
<feature type="transmembrane region" description="Helical" evidence="1">
    <location>
        <begin position="37"/>
        <end position="60"/>
    </location>
</feature>
<sequence>MNLHKVTKIAALIIAVLSLVFLALVMANGDGNNESWISALIYLSYVILFACVAIVLIYVLKNLFTHKDTLKRTLITLGILAGVLVISYVVADGSDVYNVKKELLVSGSSSKWVSTGLNMTYILGTVALGSLFFFMFKNAKK</sequence>
<feature type="transmembrane region" description="Helical" evidence="1">
    <location>
        <begin position="72"/>
        <end position="91"/>
    </location>
</feature>
<reference evidence="3" key="1">
    <citation type="journal article" date="2019" name="Int. J. Syst. Evol. Microbiol.">
        <title>The Global Catalogue of Microorganisms (GCM) 10K type strain sequencing project: providing services to taxonomists for standard genome sequencing and annotation.</title>
        <authorList>
            <consortium name="The Broad Institute Genomics Platform"/>
            <consortium name="The Broad Institute Genome Sequencing Center for Infectious Disease"/>
            <person name="Wu L."/>
            <person name="Ma J."/>
        </authorList>
    </citation>
    <scope>NUCLEOTIDE SEQUENCE [LARGE SCALE GENOMIC DNA]</scope>
    <source>
        <strain evidence="3">CCUG 50349</strain>
    </source>
</reference>